<sequence>MNISINQIHYLLIFIPVVICGFVAICCASFCKMFHRARKERLQRLAENRARDLSASVYVIPISLTDDDVHRPPRYSTAQFYDPPPVYSQVKFEACPLEPPPPYTEAAHS</sequence>
<feature type="transmembrane region" description="Helical" evidence="1">
    <location>
        <begin position="12"/>
        <end position="34"/>
    </location>
</feature>
<keyword evidence="1" id="KW-1133">Transmembrane helix</keyword>
<gene>
    <name evidence="2" type="ORF">IRJ41_010003</name>
</gene>
<dbReference type="AlphaFoldDB" id="A0A9W7TWI4"/>
<keyword evidence="1" id="KW-0812">Transmembrane</keyword>
<dbReference type="EMBL" id="JAFHDT010000011">
    <property type="protein sequence ID" value="KAI7803677.1"/>
    <property type="molecule type" value="Genomic_DNA"/>
</dbReference>
<evidence type="ECO:0000313" key="2">
    <source>
        <dbReference type="EMBL" id="KAI7803677.1"/>
    </source>
</evidence>
<comment type="caution">
    <text evidence="2">The sequence shown here is derived from an EMBL/GenBank/DDBJ whole genome shotgun (WGS) entry which is preliminary data.</text>
</comment>
<protein>
    <submittedName>
        <fullName evidence="2">Uncharacterized protein</fullName>
    </submittedName>
</protein>
<organism evidence="2 3">
    <name type="scientific">Triplophysa rosa</name>
    <name type="common">Cave loach</name>
    <dbReference type="NCBI Taxonomy" id="992332"/>
    <lineage>
        <taxon>Eukaryota</taxon>
        <taxon>Metazoa</taxon>
        <taxon>Chordata</taxon>
        <taxon>Craniata</taxon>
        <taxon>Vertebrata</taxon>
        <taxon>Euteleostomi</taxon>
        <taxon>Actinopterygii</taxon>
        <taxon>Neopterygii</taxon>
        <taxon>Teleostei</taxon>
        <taxon>Ostariophysi</taxon>
        <taxon>Cypriniformes</taxon>
        <taxon>Nemacheilidae</taxon>
        <taxon>Triplophysa</taxon>
    </lineage>
</organism>
<evidence type="ECO:0000313" key="3">
    <source>
        <dbReference type="Proteomes" id="UP001059041"/>
    </source>
</evidence>
<reference evidence="2" key="1">
    <citation type="submission" date="2021-02" db="EMBL/GenBank/DDBJ databases">
        <title>Comparative genomics reveals that relaxation of natural selection precedes convergent phenotypic evolution of cavefish.</title>
        <authorList>
            <person name="Peng Z."/>
        </authorList>
    </citation>
    <scope>NUCLEOTIDE SEQUENCE</scope>
    <source>
        <tissue evidence="2">Muscle</tissue>
    </source>
</reference>
<name>A0A9W7TWI4_TRIRA</name>
<keyword evidence="3" id="KW-1185">Reference proteome</keyword>
<dbReference type="Proteomes" id="UP001059041">
    <property type="component" value="Linkage Group LG11"/>
</dbReference>
<accession>A0A9W7TWI4</accession>
<proteinExistence type="predicted"/>
<keyword evidence="1" id="KW-0472">Membrane</keyword>
<evidence type="ECO:0000256" key="1">
    <source>
        <dbReference type="SAM" id="Phobius"/>
    </source>
</evidence>